<name>A0A5B7H6A6_PORTR</name>
<keyword evidence="3" id="KW-1185">Reference proteome</keyword>
<reference evidence="2 3" key="1">
    <citation type="submission" date="2019-05" db="EMBL/GenBank/DDBJ databases">
        <title>Another draft genome of Portunus trituberculatus and its Hox gene families provides insights of decapod evolution.</title>
        <authorList>
            <person name="Jeong J.-H."/>
            <person name="Song I."/>
            <person name="Kim S."/>
            <person name="Choi T."/>
            <person name="Kim D."/>
            <person name="Ryu S."/>
            <person name="Kim W."/>
        </authorList>
    </citation>
    <scope>NUCLEOTIDE SEQUENCE [LARGE SCALE GENOMIC DNA]</scope>
    <source>
        <tissue evidence="2">Muscle</tissue>
    </source>
</reference>
<evidence type="ECO:0000313" key="2">
    <source>
        <dbReference type="EMBL" id="MPC64384.1"/>
    </source>
</evidence>
<proteinExistence type="predicted"/>
<accession>A0A5B7H6A6</accession>
<protein>
    <submittedName>
        <fullName evidence="2">Uncharacterized protein</fullName>
    </submittedName>
</protein>
<organism evidence="2 3">
    <name type="scientific">Portunus trituberculatus</name>
    <name type="common">Swimming crab</name>
    <name type="synonym">Neptunus trituberculatus</name>
    <dbReference type="NCBI Taxonomy" id="210409"/>
    <lineage>
        <taxon>Eukaryota</taxon>
        <taxon>Metazoa</taxon>
        <taxon>Ecdysozoa</taxon>
        <taxon>Arthropoda</taxon>
        <taxon>Crustacea</taxon>
        <taxon>Multicrustacea</taxon>
        <taxon>Malacostraca</taxon>
        <taxon>Eumalacostraca</taxon>
        <taxon>Eucarida</taxon>
        <taxon>Decapoda</taxon>
        <taxon>Pleocyemata</taxon>
        <taxon>Brachyura</taxon>
        <taxon>Eubrachyura</taxon>
        <taxon>Portunoidea</taxon>
        <taxon>Portunidae</taxon>
        <taxon>Portuninae</taxon>
        <taxon>Portunus</taxon>
    </lineage>
</organism>
<evidence type="ECO:0000256" key="1">
    <source>
        <dbReference type="SAM" id="MobiDB-lite"/>
    </source>
</evidence>
<dbReference type="EMBL" id="VSRR010022007">
    <property type="protein sequence ID" value="MPC64384.1"/>
    <property type="molecule type" value="Genomic_DNA"/>
</dbReference>
<dbReference type="Proteomes" id="UP000324222">
    <property type="component" value="Unassembled WGS sequence"/>
</dbReference>
<gene>
    <name evidence="2" type="ORF">E2C01_058498</name>
</gene>
<comment type="caution">
    <text evidence="2">The sequence shown here is derived from an EMBL/GenBank/DDBJ whole genome shotgun (WGS) entry which is preliminary data.</text>
</comment>
<feature type="region of interest" description="Disordered" evidence="1">
    <location>
        <begin position="41"/>
        <end position="64"/>
    </location>
</feature>
<evidence type="ECO:0000313" key="3">
    <source>
        <dbReference type="Proteomes" id="UP000324222"/>
    </source>
</evidence>
<dbReference type="AlphaFoldDB" id="A0A5B7H6A6"/>
<sequence length="64" mass="7275">MELRHRCFRCCLRATSSCGPPAITLPPVAARSDVYRWKQWKEEGGTKEDDEEIRNRGRIGGANV</sequence>